<evidence type="ECO:0000256" key="6">
    <source>
        <dbReference type="ARBA" id="ARBA00022989"/>
    </source>
</evidence>
<keyword evidence="5 12" id="KW-0812">Transmembrane</keyword>
<dbReference type="GO" id="GO:0016780">
    <property type="term" value="F:phosphotransferase activity, for other substituted phosphate groups"/>
    <property type="evidence" value="ECO:0007669"/>
    <property type="project" value="InterPro"/>
</dbReference>
<dbReference type="GO" id="GO:0046474">
    <property type="term" value="P:glycerophospholipid biosynthetic process"/>
    <property type="evidence" value="ECO:0007669"/>
    <property type="project" value="TreeGrafter"/>
</dbReference>
<protein>
    <recommendedName>
        <fullName evidence="15">CDP-diacylglycerol--glycerol-3-phosphate 3-phosphatidyltransferase</fullName>
    </recommendedName>
</protein>
<dbReference type="Pfam" id="PF01066">
    <property type="entry name" value="CDP-OH_P_transf"/>
    <property type="match status" value="1"/>
</dbReference>
<feature type="transmembrane region" description="Helical" evidence="12">
    <location>
        <begin position="169"/>
        <end position="190"/>
    </location>
</feature>
<dbReference type="PANTHER" id="PTHR14269:SF11">
    <property type="entry name" value="CDP-DIACYLGLYCEROL--GLYCEROL-3-PHOSPHATE 3-PHOSPHATIDYLTRANSFERASE"/>
    <property type="match status" value="1"/>
</dbReference>
<reference evidence="13 14" key="1">
    <citation type="journal article" date="2016" name="Nat. Commun.">
        <title>Thousands of microbial genomes shed light on interconnected biogeochemical processes in an aquifer system.</title>
        <authorList>
            <person name="Anantharaman K."/>
            <person name="Brown C.T."/>
            <person name="Hug L.A."/>
            <person name="Sharon I."/>
            <person name="Castelle C.J."/>
            <person name="Probst A.J."/>
            <person name="Thomas B.C."/>
            <person name="Singh A."/>
            <person name="Wilkins M.J."/>
            <person name="Karaoz U."/>
            <person name="Brodie E.L."/>
            <person name="Williams K.H."/>
            <person name="Hubbard S.S."/>
            <person name="Banfield J.F."/>
        </authorList>
    </citation>
    <scope>NUCLEOTIDE SEQUENCE [LARGE SCALE GENOMIC DNA]</scope>
</reference>
<dbReference type="InterPro" id="IPR043130">
    <property type="entry name" value="CDP-OH_PTrfase_TM_dom"/>
</dbReference>
<organism evidence="13 14">
    <name type="scientific">Candidatus Tagabacteria bacterium RIFCSPLOWO2_01_FULL_42_9</name>
    <dbReference type="NCBI Taxonomy" id="1802296"/>
    <lineage>
        <taxon>Bacteria</taxon>
        <taxon>Candidatus Tagaibacteriota</taxon>
    </lineage>
</organism>
<dbReference type="GO" id="GO:0016020">
    <property type="term" value="C:membrane"/>
    <property type="evidence" value="ECO:0007669"/>
    <property type="project" value="UniProtKB-SubCell"/>
</dbReference>
<evidence type="ECO:0000313" key="13">
    <source>
        <dbReference type="EMBL" id="OHA14800.1"/>
    </source>
</evidence>
<feature type="transmembrane region" description="Helical" evidence="12">
    <location>
        <begin position="39"/>
        <end position="60"/>
    </location>
</feature>
<keyword evidence="9" id="KW-0594">Phospholipid biosynthesis</keyword>
<evidence type="ECO:0000256" key="7">
    <source>
        <dbReference type="ARBA" id="ARBA00023098"/>
    </source>
</evidence>
<proteinExistence type="inferred from homology"/>
<accession>A0A1G2LT40</accession>
<evidence type="ECO:0000256" key="1">
    <source>
        <dbReference type="ARBA" id="ARBA00004141"/>
    </source>
</evidence>
<keyword evidence="4 11" id="KW-0808">Transferase</keyword>
<comment type="similarity">
    <text evidence="2 11">Belongs to the CDP-alcohol phosphatidyltransferase class-I family.</text>
</comment>
<sequence length="194" mass="21572">MKRLFEPKPYNAIITIPNIVTATGLLLLIPYVAGFLFNYRWLMMICLVLAGTSDLLDGFLARKLKQKTRLGEFLDPARDRLLLLGVLIQVVYLSGTSLFFWLGIIVGAEGAIVFLNLITRIEVHLAGKLRQAAHLLLIGLALVDVYFEDIALSVFYVKFGLPLKTVLPPMALFSVAAAGFYLGRTIYIVAKNKK</sequence>
<dbReference type="InterPro" id="IPR048254">
    <property type="entry name" value="CDP_ALCOHOL_P_TRANSF_CS"/>
</dbReference>
<keyword evidence="3" id="KW-0444">Lipid biosynthesis</keyword>
<gene>
    <name evidence="13" type="ORF">A3A10_01315</name>
</gene>
<evidence type="ECO:0000256" key="11">
    <source>
        <dbReference type="RuleBase" id="RU003750"/>
    </source>
</evidence>
<evidence type="ECO:0000256" key="2">
    <source>
        <dbReference type="ARBA" id="ARBA00010441"/>
    </source>
</evidence>
<dbReference type="InterPro" id="IPR000462">
    <property type="entry name" value="CDP-OH_P_trans"/>
</dbReference>
<evidence type="ECO:0000256" key="5">
    <source>
        <dbReference type="ARBA" id="ARBA00022692"/>
    </source>
</evidence>
<evidence type="ECO:0008006" key="15">
    <source>
        <dbReference type="Google" id="ProtNLM"/>
    </source>
</evidence>
<evidence type="ECO:0000256" key="4">
    <source>
        <dbReference type="ARBA" id="ARBA00022679"/>
    </source>
</evidence>
<keyword evidence="7" id="KW-0443">Lipid metabolism</keyword>
<evidence type="ECO:0000313" key="14">
    <source>
        <dbReference type="Proteomes" id="UP000178116"/>
    </source>
</evidence>
<feature type="transmembrane region" description="Helical" evidence="12">
    <location>
        <begin position="81"/>
        <end position="99"/>
    </location>
</feature>
<dbReference type="Gene3D" id="1.20.120.1760">
    <property type="match status" value="1"/>
</dbReference>
<evidence type="ECO:0000256" key="9">
    <source>
        <dbReference type="ARBA" id="ARBA00023209"/>
    </source>
</evidence>
<evidence type="ECO:0000256" key="12">
    <source>
        <dbReference type="SAM" id="Phobius"/>
    </source>
</evidence>
<keyword evidence="10" id="KW-1208">Phospholipid metabolism</keyword>
<comment type="caution">
    <text evidence="13">The sequence shown here is derived from an EMBL/GenBank/DDBJ whole genome shotgun (WGS) entry which is preliminary data.</text>
</comment>
<evidence type="ECO:0000256" key="3">
    <source>
        <dbReference type="ARBA" id="ARBA00022516"/>
    </source>
</evidence>
<keyword evidence="8 12" id="KW-0472">Membrane</keyword>
<dbReference type="PANTHER" id="PTHR14269">
    <property type="entry name" value="CDP-DIACYLGLYCEROL--GLYCEROL-3-PHOSPHATE 3-PHOSPHATIDYLTRANSFERASE-RELATED"/>
    <property type="match status" value="1"/>
</dbReference>
<dbReference type="EMBL" id="MHRA01000042">
    <property type="protein sequence ID" value="OHA14800.1"/>
    <property type="molecule type" value="Genomic_DNA"/>
</dbReference>
<comment type="subcellular location">
    <subcellularLocation>
        <location evidence="1">Membrane</location>
        <topology evidence="1">Multi-pass membrane protein</topology>
    </subcellularLocation>
</comment>
<evidence type="ECO:0000256" key="10">
    <source>
        <dbReference type="ARBA" id="ARBA00023264"/>
    </source>
</evidence>
<dbReference type="AlphaFoldDB" id="A0A1G2LT40"/>
<feature type="transmembrane region" description="Helical" evidence="12">
    <location>
        <begin position="12"/>
        <end position="33"/>
    </location>
</feature>
<evidence type="ECO:0000256" key="8">
    <source>
        <dbReference type="ARBA" id="ARBA00023136"/>
    </source>
</evidence>
<dbReference type="PROSITE" id="PS00379">
    <property type="entry name" value="CDP_ALCOHOL_P_TRANSF"/>
    <property type="match status" value="1"/>
</dbReference>
<dbReference type="InterPro" id="IPR050324">
    <property type="entry name" value="CDP-alcohol_PTase-I"/>
</dbReference>
<name>A0A1G2LT40_9BACT</name>
<dbReference type="Proteomes" id="UP000178116">
    <property type="component" value="Unassembled WGS sequence"/>
</dbReference>
<keyword evidence="6 12" id="KW-1133">Transmembrane helix</keyword>